<reference evidence="1 2" key="2">
    <citation type="submission" date="2018-05" db="EMBL/GenBank/DDBJ databases">
        <authorList>
            <person name="Lanie J.A."/>
            <person name="Ng W.-L."/>
            <person name="Kazmierczak K.M."/>
            <person name="Andrzejewski T.M."/>
            <person name="Davidsen T.M."/>
            <person name="Wayne K.J."/>
            <person name="Tettelin H."/>
            <person name="Glass J.I."/>
            <person name="Rusch D."/>
            <person name="Podicherti R."/>
            <person name="Tsui H.-C.T."/>
            <person name="Winkler M.E."/>
        </authorList>
    </citation>
    <scope>NUCLEOTIDE SEQUENCE [LARGE SCALE GENOMIC DNA]</scope>
    <source>
        <strain evidence="1 2">C305</strain>
    </source>
</reference>
<keyword evidence="2" id="KW-1185">Reference proteome</keyword>
<gene>
    <name evidence="1" type="ORF">DIT68_11320</name>
</gene>
<dbReference type="AlphaFoldDB" id="A0A2U2XAY4"/>
<sequence>MKLITFLILAINLILFTNLKAQNLGSIPKGLAKEIKASLSQIPSVSDVYEAFMKMDPYIDDTIRNHEYIKASRWMNRVFSKYNIEDSVTYSLSQYSNAIKGIYDSPLKCFEEDLANWTSDGPSFLPDGSHGQGGGWTNSIYNDPNNINTFLIGTNTSGIFRTTNGGQNWSCVTDDVDFPVLGVNQITKRF</sequence>
<dbReference type="SUPFAM" id="SSF110296">
    <property type="entry name" value="Oligoxyloglucan reducing end-specific cellobiohydrolase"/>
    <property type="match status" value="1"/>
</dbReference>
<proteinExistence type="predicted"/>
<accession>A0A2U2XAY4</accession>
<dbReference type="Proteomes" id="UP000245370">
    <property type="component" value="Unassembled WGS sequence"/>
</dbReference>
<dbReference type="InterPro" id="IPR015943">
    <property type="entry name" value="WD40/YVTN_repeat-like_dom_sf"/>
</dbReference>
<evidence type="ECO:0000313" key="1">
    <source>
        <dbReference type="EMBL" id="PWH84956.1"/>
    </source>
</evidence>
<comment type="caution">
    <text evidence="1">The sequence shown here is derived from an EMBL/GenBank/DDBJ whole genome shotgun (WGS) entry which is preliminary data.</text>
</comment>
<dbReference type="OrthoDB" id="9757947at2"/>
<evidence type="ECO:0000313" key="2">
    <source>
        <dbReference type="Proteomes" id="UP000245370"/>
    </source>
</evidence>
<dbReference type="Gene3D" id="2.130.10.10">
    <property type="entry name" value="YVTN repeat-like/Quinoprotein amine dehydrogenase"/>
    <property type="match status" value="1"/>
</dbReference>
<evidence type="ECO:0008006" key="3">
    <source>
        <dbReference type="Google" id="ProtNLM"/>
    </source>
</evidence>
<name>A0A2U2XAY4_9FLAO</name>
<dbReference type="EMBL" id="QFRJ01000009">
    <property type="protein sequence ID" value="PWH84956.1"/>
    <property type="molecule type" value="Genomic_DNA"/>
</dbReference>
<protein>
    <recommendedName>
        <fullName evidence="3">Photosynthesis system II assembly factor Ycf48/Hcf136-like domain-containing protein</fullName>
    </recommendedName>
</protein>
<organism evidence="1 2">
    <name type="scientific">Brumimicrobium oceani</name>
    <dbReference type="NCBI Taxonomy" id="2100725"/>
    <lineage>
        <taxon>Bacteria</taxon>
        <taxon>Pseudomonadati</taxon>
        <taxon>Bacteroidota</taxon>
        <taxon>Flavobacteriia</taxon>
        <taxon>Flavobacteriales</taxon>
        <taxon>Crocinitomicaceae</taxon>
        <taxon>Brumimicrobium</taxon>
    </lineage>
</organism>
<dbReference type="RefSeq" id="WP_109359919.1">
    <property type="nucleotide sequence ID" value="NZ_QFRJ01000009.1"/>
</dbReference>
<reference evidence="1 2" key="1">
    <citation type="submission" date="2018-05" db="EMBL/GenBank/DDBJ databases">
        <title>Brumimicrobium oceani sp. nov., isolated from coastal sediment.</title>
        <authorList>
            <person name="Kou Y."/>
        </authorList>
    </citation>
    <scope>NUCLEOTIDE SEQUENCE [LARGE SCALE GENOMIC DNA]</scope>
    <source>
        <strain evidence="1 2">C305</strain>
    </source>
</reference>